<dbReference type="Proteomes" id="UP000325286">
    <property type="component" value="Chromosome"/>
</dbReference>
<organism evidence="1 2">
    <name type="scientific">Roseimaritima ulvae</name>
    <dbReference type="NCBI Taxonomy" id="980254"/>
    <lineage>
        <taxon>Bacteria</taxon>
        <taxon>Pseudomonadati</taxon>
        <taxon>Planctomycetota</taxon>
        <taxon>Planctomycetia</taxon>
        <taxon>Pirellulales</taxon>
        <taxon>Pirellulaceae</taxon>
        <taxon>Roseimaritima</taxon>
    </lineage>
</organism>
<dbReference type="KEGG" id="rul:UC8_57880"/>
<name>A0A5B9QXE5_9BACT</name>
<keyword evidence="2" id="KW-1185">Reference proteome</keyword>
<sequence>MLQSQQTPQAPARAAVEVCDDDWCSQPVRFDRRVFPDDACAYGACHVCWCVHNFLRLLRLRVKRANNDNPYNRFGLRRG</sequence>
<dbReference type="AlphaFoldDB" id="A0A5B9QXE5"/>
<gene>
    <name evidence="1" type="ORF">UC8_57880</name>
</gene>
<evidence type="ECO:0000313" key="2">
    <source>
        <dbReference type="Proteomes" id="UP000325286"/>
    </source>
</evidence>
<protein>
    <submittedName>
        <fullName evidence="1">Uncharacterized protein</fullName>
    </submittedName>
</protein>
<proteinExistence type="predicted"/>
<reference evidence="1 2" key="1">
    <citation type="submission" date="2019-08" db="EMBL/GenBank/DDBJ databases">
        <title>Deep-cultivation of Planctomycetes and their phenomic and genomic characterization uncovers novel biology.</title>
        <authorList>
            <person name="Wiegand S."/>
            <person name="Jogler M."/>
            <person name="Boedeker C."/>
            <person name="Pinto D."/>
            <person name="Vollmers J."/>
            <person name="Rivas-Marin E."/>
            <person name="Kohn T."/>
            <person name="Peeters S.H."/>
            <person name="Heuer A."/>
            <person name="Rast P."/>
            <person name="Oberbeckmann S."/>
            <person name="Bunk B."/>
            <person name="Jeske O."/>
            <person name="Meyerdierks A."/>
            <person name="Storesund J.E."/>
            <person name="Kallscheuer N."/>
            <person name="Luecker S."/>
            <person name="Lage O.M."/>
            <person name="Pohl T."/>
            <person name="Merkel B.J."/>
            <person name="Hornburger P."/>
            <person name="Mueller R.-W."/>
            <person name="Bruemmer F."/>
            <person name="Labrenz M."/>
            <person name="Spormann A.M."/>
            <person name="Op den Camp H."/>
            <person name="Overmann J."/>
            <person name="Amann R."/>
            <person name="Jetten M.S.M."/>
            <person name="Mascher T."/>
            <person name="Medema M.H."/>
            <person name="Devos D.P."/>
            <person name="Kaster A.-K."/>
            <person name="Ovreas L."/>
            <person name="Rohde M."/>
            <person name="Galperin M.Y."/>
            <person name="Jogler C."/>
        </authorList>
    </citation>
    <scope>NUCLEOTIDE SEQUENCE [LARGE SCALE GENOMIC DNA]</scope>
    <source>
        <strain evidence="1 2">UC8</strain>
    </source>
</reference>
<dbReference type="EMBL" id="CP042914">
    <property type="protein sequence ID" value="QEG43734.1"/>
    <property type="molecule type" value="Genomic_DNA"/>
</dbReference>
<evidence type="ECO:0000313" key="1">
    <source>
        <dbReference type="EMBL" id="QEG43734.1"/>
    </source>
</evidence>
<accession>A0A5B9QXE5</accession>